<feature type="region of interest" description="Disordered" evidence="3">
    <location>
        <begin position="270"/>
        <end position="291"/>
    </location>
</feature>
<dbReference type="KEGG" id="tut:107372168"/>
<dbReference type="OrthoDB" id="5236983at2759"/>
<dbReference type="AlphaFoldDB" id="T1K0R5"/>
<dbReference type="SMART" id="SM00731">
    <property type="entry name" value="SprT"/>
    <property type="match status" value="1"/>
</dbReference>
<accession>T1K0R5</accession>
<dbReference type="STRING" id="32264.T1K0R5"/>
<sequence length="508" mass="57504">MSELSLVDPTWEMIDPNPNIWSLFADFDKRFFNGTLTSSFVELMWSSNRMTSTAGLCCWNPRNNYATIKLSLPLLQLRSRADLVETLLHEMIHAYLFVTREDDNHESHGPKFHMHVFRINKLARTNITVYHTFHDEVRSYQQHVWKCDGPCALRPPYYGYVRRANNRKPGPYDYWWSQHQSNCGGNFVKISEPEKVVKPKQNGKSKQVAEVKNNKRILDFFKTTSPINSPNNKSPTTSSPLNNKIETKSTPLKSSPTIKHADIRHFISPVKSPEPETTFPGKGHRLGSASELDKPVKKMRLEDVEVGEVSSSQDRSLPTHLISQDTVKPILAMKTVNFLQNGKRTMQNSELPDLLSQIVNKSTSSTESSKENRAESSSGQKLNHSSHSAVTLSDDEDFTYDLPDFDIDDSIIIETVVDNRNEQDVAKSLAVDLNQPSTSKVQEPIHNPDEDEDDFTYDLPNFIPFCGPGHRLGSAVTNKAPSRQSKNSTNVIQPKLNNAQKTQVINLI</sequence>
<dbReference type="GO" id="GO:0006974">
    <property type="term" value="P:DNA damage response"/>
    <property type="evidence" value="ECO:0007669"/>
    <property type="project" value="InterPro"/>
</dbReference>
<evidence type="ECO:0000259" key="4">
    <source>
        <dbReference type="SMART" id="SM00731"/>
    </source>
</evidence>
<reference evidence="6" key="1">
    <citation type="submission" date="2011-08" db="EMBL/GenBank/DDBJ databases">
        <authorList>
            <person name="Rombauts S."/>
        </authorList>
    </citation>
    <scope>NUCLEOTIDE SEQUENCE</scope>
    <source>
        <strain evidence="6">London</strain>
    </source>
</reference>
<feature type="compositionally biased region" description="Low complexity" evidence="3">
    <location>
        <begin position="223"/>
        <end position="243"/>
    </location>
</feature>
<dbReference type="Proteomes" id="UP000015104">
    <property type="component" value="Unassembled WGS sequence"/>
</dbReference>
<name>T1K0R5_TETUR</name>
<reference evidence="5" key="2">
    <citation type="submission" date="2015-06" db="UniProtKB">
        <authorList>
            <consortium name="EnsemblMetazoa"/>
        </authorList>
    </citation>
    <scope>IDENTIFICATION</scope>
</reference>
<evidence type="ECO:0000256" key="3">
    <source>
        <dbReference type="SAM" id="MobiDB-lite"/>
    </source>
</evidence>
<protein>
    <recommendedName>
        <fullName evidence="4">SprT-like domain-containing protein</fullName>
    </recommendedName>
</protein>
<proteinExistence type="predicted"/>
<dbReference type="PANTHER" id="PTHR21220">
    <property type="entry name" value="DNA-DEPENDENT METALLOPROTEASE SPRTN"/>
    <property type="match status" value="1"/>
</dbReference>
<dbReference type="eggNOG" id="KOG3931">
    <property type="taxonomic scope" value="Eukaryota"/>
</dbReference>
<dbReference type="GO" id="GO:0004222">
    <property type="term" value="F:metalloendopeptidase activity"/>
    <property type="evidence" value="ECO:0007669"/>
    <property type="project" value="InterPro"/>
</dbReference>
<dbReference type="PANTHER" id="PTHR21220:SF0">
    <property type="entry name" value="DNA-DEPENDENT METALLOPROTEASE SPRTN"/>
    <property type="match status" value="1"/>
</dbReference>
<evidence type="ECO:0000256" key="1">
    <source>
        <dbReference type="ARBA" id="ARBA00004123"/>
    </source>
</evidence>
<dbReference type="InterPro" id="IPR044245">
    <property type="entry name" value="Spartan"/>
</dbReference>
<dbReference type="InterPro" id="IPR006640">
    <property type="entry name" value="SprT-like_domain"/>
</dbReference>
<evidence type="ECO:0000256" key="2">
    <source>
        <dbReference type="ARBA" id="ARBA00023242"/>
    </source>
</evidence>
<comment type="subcellular location">
    <subcellularLocation>
        <location evidence="1">Nucleus</location>
    </subcellularLocation>
</comment>
<gene>
    <name evidence="5" type="primary">107372168</name>
</gene>
<dbReference type="GO" id="GO:0005634">
    <property type="term" value="C:nucleus"/>
    <property type="evidence" value="ECO:0007669"/>
    <property type="project" value="UniProtKB-SubCell"/>
</dbReference>
<dbReference type="EMBL" id="CAEY01001145">
    <property type="status" value="NOT_ANNOTATED_CDS"/>
    <property type="molecule type" value="Genomic_DNA"/>
</dbReference>
<keyword evidence="2" id="KW-0539">Nucleus</keyword>
<feature type="region of interest" description="Disordered" evidence="3">
    <location>
        <begin position="222"/>
        <end position="256"/>
    </location>
</feature>
<evidence type="ECO:0000313" key="5">
    <source>
        <dbReference type="EnsemblMetazoa" id="tetur03g08740.1"/>
    </source>
</evidence>
<dbReference type="HOGENOM" id="CLU_536745_0_0_1"/>
<feature type="domain" description="SprT-like" evidence="4">
    <location>
        <begin position="18"/>
        <end position="190"/>
    </location>
</feature>
<organism evidence="5 6">
    <name type="scientific">Tetranychus urticae</name>
    <name type="common">Two-spotted spider mite</name>
    <dbReference type="NCBI Taxonomy" id="32264"/>
    <lineage>
        <taxon>Eukaryota</taxon>
        <taxon>Metazoa</taxon>
        <taxon>Ecdysozoa</taxon>
        <taxon>Arthropoda</taxon>
        <taxon>Chelicerata</taxon>
        <taxon>Arachnida</taxon>
        <taxon>Acari</taxon>
        <taxon>Acariformes</taxon>
        <taxon>Trombidiformes</taxon>
        <taxon>Prostigmata</taxon>
        <taxon>Eleutherengona</taxon>
        <taxon>Raphignathae</taxon>
        <taxon>Tetranychoidea</taxon>
        <taxon>Tetranychidae</taxon>
        <taxon>Tetranychus</taxon>
    </lineage>
</organism>
<evidence type="ECO:0000313" key="6">
    <source>
        <dbReference type="Proteomes" id="UP000015104"/>
    </source>
</evidence>
<dbReference type="Pfam" id="PF10263">
    <property type="entry name" value="SprT-like"/>
    <property type="match status" value="1"/>
</dbReference>
<feature type="region of interest" description="Disordered" evidence="3">
    <location>
        <begin position="360"/>
        <end position="390"/>
    </location>
</feature>
<feature type="compositionally biased region" description="Polar residues" evidence="3">
    <location>
        <begin position="375"/>
        <end position="390"/>
    </location>
</feature>
<dbReference type="EnsemblMetazoa" id="tetur03g08740.1">
    <property type="protein sequence ID" value="tetur03g08740.1"/>
    <property type="gene ID" value="tetur03g08740"/>
</dbReference>
<dbReference type="Pfam" id="PF22934">
    <property type="entry name" value="SPRTN_ZBD"/>
    <property type="match status" value="1"/>
</dbReference>
<dbReference type="InterPro" id="IPR055220">
    <property type="entry name" value="SPRTN_ZBD"/>
</dbReference>
<keyword evidence="6" id="KW-1185">Reference proteome</keyword>
<dbReference type="GO" id="GO:0031593">
    <property type="term" value="F:polyubiquitin modification-dependent protein binding"/>
    <property type="evidence" value="ECO:0007669"/>
    <property type="project" value="TreeGrafter"/>
</dbReference>
<dbReference type="GO" id="GO:0003697">
    <property type="term" value="F:single-stranded DNA binding"/>
    <property type="evidence" value="ECO:0007669"/>
    <property type="project" value="InterPro"/>
</dbReference>
<dbReference type="OMA" id="DPNPNIW"/>